<dbReference type="Gene3D" id="3.40.630.10">
    <property type="entry name" value="Zn peptidases"/>
    <property type="match status" value="1"/>
</dbReference>
<dbReference type="RefSeq" id="WP_205360517.1">
    <property type="nucleotide sequence ID" value="NZ_JADKYB010000018.1"/>
</dbReference>
<reference evidence="2 3" key="1">
    <citation type="submission" date="2021-01" db="EMBL/GenBank/DDBJ databases">
        <title>Streptomyces acididurans sp. nov., isolated from a peat swamp forest soil.</title>
        <authorList>
            <person name="Chantavorakit T."/>
            <person name="Duangmal K."/>
        </authorList>
    </citation>
    <scope>NUCLEOTIDE SEQUENCE [LARGE SCALE GENOMIC DNA]</scope>
    <source>
        <strain evidence="2 3">KK5PA1</strain>
    </source>
</reference>
<dbReference type="SUPFAM" id="SSF53187">
    <property type="entry name" value="Zn-dependent exopeptidases"/>
    <property type="match status" value="1"/>
</dbReference>
<evidence type="ECO:0000313" key="3">
    <source>
        <dbReference type="Proteomes" id="UP000749040"/>
    </source>
</evidence>
<keyword evidence="3" id="KW-1185">Reference proteome</keyword>
<gene>
    <name evidence="2" type="ORF">ITX44_28765</name>
</gene>
<name>A0ABS2TYR6_9ACTN</name>
<comment type="caution">
    <text evidence="2">The sequence shown here is derived from an EMBL/GenBank/DDBJ whole genome shotgun (WGS) entry which is preliminary data.</text>
</comment>
<organism evidence="2 3">
    <name type="scientific">Actinacidiphila acididurans</name>
    <dbReference type="NCBI Taxonomy" id="2784346"/>
    <lineage>
        <taxon>Bacteria</taxon>
        <taxon>Bacillati</taxon>
        <taxon>Actinomycetota</taxon>
        <taxon>Actinomycetes</taxon>
        <taxon>Kitasatosporales</taxon>
        <taxon>Streptomycetaceae</taxon>
        <taxon>Actinacidiphila</taxon>
    </lineage>
</organism>
<dbReference type="Proteomes" id="UP000749040">
    <property type="component" value="Unassembled WGS sequence"/>
</dbReference>
<sequence>MRGPDAYPTVSGVAAAARMLTRRHPDLCRMRLAGESRAGRPLWLLQVGHGSRHVLVVAGPHPDEQVGGATALWLAEQAVWDRQRVADADLTWDILLCLDPDGAVLNETGPAGPRPAAVHYRHAYRPAAAEQPEWAGSFRVPGDELPETSALLAVIDELRPVLQCSLHGTDVGGSWVQLTEDIPGLSEPFGKYAAELEIPVQTGTYDAIYWPTAGPGVFVMPPPGSQERFASEPENAKGSTWSRPHRHGGSTVLVEVPMWASRKVADPAPHPDPAQAVTVLAARLRKEGAGAATALERTLPLLGDDLTGPQGALLRGVEQAVGAVTGLADDYEGLAVTSPVPLTMAHIAALDIAARRIPLRATGMLLRLLDQRRLADDPDSEGGRVRARLERRLEAGTRDLVFGMDAKWVPVGDQAELQARTVLAAVELLP</sequence>
<evidence type="ECO:0000313" key="2">
    <source>
        <dbReference type="EMBL" id="MBM9508476.1"/>
    </source>
</evidence>
<feature type="domain" description="Peptidase M14" evidence="1">
    <location>
        <begin position="16"/>
        <end position="108"/>
    </location>
</feature>
<dbReference type="InterPro" id="IPR000834">
    <property type="entry name" value="Peptidase_M14"/>
</dbReference>
<proteinExistence type="predicted"/>
<dbReference type="Pfam" id="PF00246">
    <property type="entry name" value="Peptidase_M14"/>
    <property type="match status" value="1"/>
</dbReference>
<protein>
    <submittedName>
        <fullName evidence="2">3-hydroxyacyl-CoA dehydrogenase</fullName>
    </submittedName>
</protein>
<accession>A0ABS2TYR6</accession>
<dbReference type="EMBL" id="JADKYB010000018">
    <property type="protein sequence ID" value="MBM9508476.1"/>
    <property type="molecule type" value="Genomic_DNA"/>
</dbReference>
<evidence type="ECO:0000259" key="1">
    <source>
        <dbReference type="Pfam" id="PF00246"/>
    </source>
</evidence>